<sequence>MDTSADYFERNRQAWNLRTGVHKDSSFYDLVSFKAGKNSLNPLELEALGEVRDKKLLHLQCHFGQDTLSWARLGAKATGMDLSDEAIALARQLNQELGLDAEFVCCNVYDLPQHLEGQFDIVFTSYGVIGWLPDLEKWAQVVAHFLEPGGTFFLAEFHPAVWMFDNHFTHVQYSYFNTGAPIVEESTGTYTDRDAPIHYTEYSWNHALSEVLSALLHQNLQLVQFQELPYSYYNCFSNMVQGPDGFWRINGLEDKLPMMYSLKLVKPQAQGR</sequence>
<dbReference type="Gene3D" id="3.40.50.150">
    <property type="entry name" value="Vaccinia Virus protein VP39"/>
    <property type="match status" value="1"/>
</dbReference>
<dbReference type="PANTHER" id="PTHR43464:SF82">
    <property type="entry name" value="METHYLTRANSFERASE DOMAIN-CONTAINING PROTEIN"/>
    <property type="match status" value="1"/>
</dbReference>
<name>A0ABR6VMW0_9BACT</name>
<dbReference type="RefSeq" id="WP_186632356.1">
    <property type="nucleotide sequence ID" value="NZ_JACOAF010000004.1"/>
</dbReference>
<keyword evidence="2" id="KW-0489">Methyltransferase</keyword>
<gene>
    <name evidence="2" type="ORF">H7U12_02485</name>
</gene>
<evidence type="ECO:0000259" key="1">
    <source>
        <dbReference type="Pfam" id="PF13649"/>
    </source>
</evidence>
<dbReference type="Pfam" id="PF13649">
    <property type="entry name" value="Methyltransf_25"/>
    <property type="match status" value="1"/>
</dbReference>
<evidence type="ECO:0000313" key="3">
    <source>
        <dbReference type="Proteomes" id="UP000659698"/>
    </source>
</evidence>
<proteinExistence type="predicted"/>
<comment type="caution">
    <text evidence="2">The sequence shown here is derived from an EMBL/GenBank/DDBJ whole genome shotgun (WGS) entry which is preliminary data.</text>
</comment>
<dbReference type="CDD" id="cd02440">
    <property type="entry name" value="AdoMet_MTases"/>
    <property type="match status" value="1"/>
</dbReference>
<feature type="domain" description="Methyltransferase" evidence="1">
    <location>
        <begin position="57"/>
        <end position="150"/>
    </location>
</feature>
<accession>A0ABR6VMW0</accession>
<dbReference type="Proteomes" id="UP000659698">
    <property type="component" value="Unassembled WGS sequence"/>
</dbReference>
<organism evidence="2 3">
    <name type="scientific">Rufibacter sediminis</name>
    <dbReference type="NCBI Taxonomy" id="2762756"/>
    <lineage>
        <taxon>Bacteria</taxon>
        <taxon>Pseudomonadati</taxon>
        <taxon>Bacteroidota</taxon>
        <taxon>Cytophagia</taxon>
        <taxon>Cytophagales</taxon>
        <taxon>Hymenobacteraceae</taxon>
        <taxon>Rufibacter</taxon>
    </lineage>
</organism>
<dbReference type="InterPro" id="IPR029063">
    <property type="entry name" value="SAM-dependent_MTases_sf"/>
</dbReference>
<keyword evidence="3" id="KW-1185">Reference proteome</keyword>
<reference evidence="2 3" key="1">
    <citation type="journal article" date="2019" name="Int. J. Syst. Evol. Microbiol.">
        <title>Rufibacter sediminis sp. nov., isolated from freshwater lake sediment.</title>
        <authorList>
            <person name="Qu J.H."/>
            <person name="Zhang L.J."/>
            <person name="Fu Y.H."/>
            <person name="Li H.F."/>
        </authorList>
    </citation>
    <scope>NUCLEOTIDE SEQUENCE [LARGE SCALE GENOMIC DNA]</scope>
    <source>
        <strain evidence="2 3">H-1</strain>
    </source>
</reference>
<protein>
    <submittedName>
        <fullName evidence="2">Class I SAM-dependent methyltransferase</fullName>
    </submittedName>
</protein>
<dbReference type="GO" id="GO:0032259">
    <property type="term" value="P:methylation"/>
    <property type="evidence" value="ECO:0007669"/>
    <property type="project" value="UniProtKB-KW"/>
</dbReference>
<evidence type="ECO:0000313" key="2">
    <source>
        <dbReference type="EMBL" id="MBC3538531.1"/>
    </source>
</evidence>
<dbReference type="EMBL" id="JACOAF010000004">
    <property type="protein sequence ID" value="MBC3538531.1"/>
    <property type="molecule type" value="Genomic_DNA"/>
</dbReference>
<keyword evidence="2" id="KW-0808">Transferase</keyword>
<dbReference type="PANTHER" id="PTHR43464">
    <property type="entry name" value="METHYLTRANSFERASE"/>
    <property type="match status" value="1"/>
</dbReference>
<dbReference type="InterPro" id="IPR041698">
    <property type="entry name" value="Methyltransf_25"/>
</dbReference>
<dbReference type="GO" id="GO:0008168">
    <property type="term" value="F:methyltransferase activity"/>
    <property type="evidence" value="ECO:0007669"/>
    <property type="project" value="UniProtKB-KW"/>
</dbReference>
<dbReference type="SUPFAM" id="SSF53335">
    <property type="entry name" value="S-adenosyl-L-methionine-dependent methyltransferases"/>
    <property type="match status" value="1"/>
</dbReference>